<keyword evidence="7" id="KW-1185">Reference proteome</keyword>
<dbReference type="Gene3D" id="2.70.150.10">
    <property type="entry name" value="Calcium-transporting ATPase, cytoplasmic transduction domain A"/>
    <property type="match status" value="1"/>
</dbReference>
<dbReference type="InterPro" id="IPR008250">
    <property type="entry name" value="ATPase_P-typ_transduc_dom_A_sf"/>
</dbReference>
<dbReference type="SUPFAM" id="SSF81665">
    <property type="entry name" value="Calcium ATPase, transmembrane domain M"/>
    <property type="match status" value="1"/>
</dbReference>
<feature type="transmembrane region" description="Helical" evidence="4">
    <location>
        <begin position="92"/>
        <end position="111"/>
    </location>
</feature>
<feature type="non-terminal residue" evidence="6">
    <location>
        <position position="239"/>
    </location>
</feature>
<proteinExistence type="predicted"/>
<dbReference type="PANTHER" id="PTHR42861">
    <property type="entry name" value="CALCIUM-TRANSPORTING ATPASE"/>
    <property type="match status" value="1"/>
</dbReference>
<name>A0ABR2WL32_9FUNG</name>
<feature type="transmembrane region" description="Helical" evidence="4">
    <location>
        <begin position="68"/>
        <end position="86"/>
    </location>
</feature>
<evidence type="ECO:0000259" key="5">
    <source>
        <dbReference type="SMART" id="SM00831"/>
    </source>
</evidence>
<dbReference type="Pfam" id="PF00690">
    <property type="entry name" value="Cation_ATPase_N"/>
    <property type="match status" value="1"/>
</dbReference>
<dbReference type="SUPFAM" id="SSF81653">
    <property type="entry name" value="Calcium ATPase, transduction domain A"/>
    <property type="match status" value="1"/>
</dbReference>
<comment type="caution">
    <text evidence="6">The sequence shown here is derived from an EMBL/GenBank/DDBJ whole genome shotgun (WGS) entry which is preliminary data.</text>
</comment>
<keyword evidence="3" id="KW-0067">ATP-binding</keyword>
<accession>A0ABR2WL32</accession>
<evidence type="ECO:0000313" key="6">
    <source>
        <dbReference type="EMBL" id="KAK9762198.1"/>
    </source>
</evidence>
<protein>
    <recommendedName>
        <fullName evidence="5">Cation-transporting P-type ATPase N-terminal domain-containing protein</fullName>
    </recommendedName>
</protein>
<evidence type="ECO:0000256" key="4">
    <source>
        <dbReference type="SAM" id="Phobius"/>
    </source>
</evidence>
<dbReference type="NCBIfam" id="TIGR01494">
    <property type="entry name" value="ATPase_P-type"/>
    <property type="match status" value="1"/>
</dbReference>
<sequence length="239" mass="26190">MAKADTTIDSPAVPYHTYDVRKVIEELNTDIDDGLSSDEVKSRTERYGLNQMSGDNGVNPWKVLLRQLANYLTVILIIAMSVAFSVKDWVEGAVIALVVVLNTAIGFFQEYRAEKTMDSLRKMASPTSHVVRDGNQIHVSTTDVVPGDILLFENGDGIGADCRLFESFNLEVDEALLTGESVPVPKTLERVQNPEEPIGDRRNMVYASTTVTKGRGKGIVAATGMESEIGKIAKRLIES</sequence>
<dbReference type="Gene3D" id="1.20.1110.10">
    <property type="entry name" value="Calcium-transporting ATPase, transmembrane domain"/>
    <property type="match status" value="1"/>
</dbReference>
<dbReference type="InterPro" id="IPR059000">
    <property type="entry name" value="ATPase_P-type_domA"/>
</dbReference>
<evidence type="ECO:0000256" key="2">
    <source>
        <dbReference type="ARBA" id="ARBA00022741"/>
    </source>
</evidence>
<evidence type="ECO:0000313" key="7">
    <source>
        <dbReference type="Proteomes" id="UP001479436"/>
    </source>
</evidence>
<feature type="domain" description="Cation-transporting P-type ATPase N-terminal" evidence="5">
    <location>
        <begin position="14"/>
        <end position="88"/>
    </location>
</feature>
<dbReference type="EMBL" id="JASJQH010001054">
    <property type="protein sequence ID" value="KAK9762198.1"/>
    <property type="molecule type" value="Genomic_DNA"/>
</dbReference>
<dbReference type="InterPro" id="IPR001757">
    <property type="entry name" value="P_typ_ATPase"/>
</dbReference>
<organism evidence="6 7">
    <name type="scientific">Basidiobolus ranarum</name>
    <dbReference type="NCBI Taxonomy" id="34480"/>
    <lineage>
        <taxon>Eukaryota</taxon>
        <taxon>Fungi</taxon>
        <taxon>Fungi incertae sedis</taxon>
        <taxon>Zoopagomycota</taxon>
        <taxon>Entomophthoromycotina</taxon>
        <taxon>Basidiobolomycetes</taxon>
        <taxon>Basidiobolales</taxon>
        <taxon>Basidiobolaceae</taxon>
        <taxon>Basidiobolus</taxon>
    </lineage>
</organism>
<gene>
    <name evidence="6" type="ORF">K7432_012306</name>
</gene>
<reference evidence="6 7" key="1">
    <citation type="submission" date="2023-04" db="EMBL/GenBank/DDBJ databases">
        <title>Genome of Basidiobolus ranarum AG-B5.</title>
        <authorList>
            <person name="Stajich J.E."/>
            <person name="Carter-House D."/>
            <person name="Gryganskyi A."/>
        </authorList>
    </citation>
    <scope>NUCLEOTIDE SEQUENCE [LARGE SCALE GENOMIC DNA]</scope>
    <source>
        <strain evidence="6 7">AG-B5</strain>
    </source>
</reference>
<dbReference type="Pfam" id="PF00122">
    <property type="entry name" value="E1-E2_ATPase"/>
    <property type="match status" value="1"/>
</dbReference>
<dbReference type="Proteomes" id="UP001479436">
    <property type="component" value="Unassembled WGS sequence"/>
</dbReference>
<keyword evidence="4" id="KW-1133">Transmembrane helix</keyword>
<keyword evidence="4" id="KW-0812">Transmembrane</keyword>
<keyword evidence="4" id="KW-0472">Membrane</keyword>
<keyword evidence="2" id="KW-0547">Nucleotide-binding</keyword>
<evidence type="ECO:0000256" key="1">
    <source>
        <dbReference type="ARBA" id="ARBA00004141"/>
    </source>
</evidence>
<comment type="subcellular location">
    <subcellularLocation>
        <location evidence="1">Membrane</location>
        <topology evidence="1">Multi-pass membrane protein</topology>
    </subcellularLocation>
</comment>
<dbReference type="SMART" id="SM00831">
    <property type="entry name" value="Cation_ATPase_N"/>
    <property type="match status" value="1"/>
</dbReference>
<dbReference type="InterPro" id="IPR004014">
    <property type="entry name" value="ATPase_P-typ_cation-transptr_N"/>
</dbReference>
<dbReference type="InterPro" id="IPR023298">
    <property type="entry name" value="ATPase_P-typ_TM_dom_sf"/>
</dbReference>
<evidence type="ECO:0000256" key="3">
    <source>
        <dbReference type="ARBA" id="ARBA00022840"/>
    </source>
</evidence>